<comment type="similarity">
    <text evidence="2">Belongs to the phosphatidylethanolamine-binding protein family.</text>
</comment>
<dbReference type="PANTHER" id="PTHR11362:SF44">
    <property type="entry name" value="PHOSPHATIDYLETHANOLAMINE-BINDING PROTEIN"/>
    <property type="match status" value="1"/>
</dbReference>
<dbReference type="PROSITE" id="PS01220">
    <property type="entry name" value="PBP"/>
    <property type="match status" value="2"/>
</dbReference>
<evidence type="ECO:0000256" key="6">
    <source>
        <dbReference type="SAM" id="MobiDB-lite"/>
    </source>
</evidence>
<feature type="transmembrane region" description="Helical" evidence="7">
    <location>
        <begin position="489"/>
        <end position="506"/>
    </location>
</feature>
<dbReference type="Pfam" id="PF01061">
    <property type="entry name" value="ABC2_membrane"/>
    <property type="match status" value="1"/>
</dbReference>
<name>A0A182VZ52_9DIPT</name>
<reference evidence="10" key="1">
    <citation type="submission" date="2013-03" db="EMBL/GenBank/DDBJ databases">
        <title>The Genome Sequence of Anopheles minimus MINIMUS1.</title>
        <authorList>
            <consortium name="The Broad Institute Genomics Platform"/>
            <person name="Neafsey D.E."/>
            <person name="Walton C."/>
            <person name="Walker B."/>
            <person name="Young S.K."/>
            <person name="Zeng Q."/>
            <person name="Gargeya S."/>
            <person name="Fitzgerald M."/>
            <person name="Haas B."/>
            <person name="Abouelleil A."/>
            <person name="Allen A.W."/>
            <person name="Alvarado L."/>
            <person name="Arachchi H.M."/>
            <person name="Berlin A.M."/>
            <person name="Chapman S.B."/>
            <person name="Gainer-Dewar J."/>
            <person name="Goldberg J."/>
            <person name="Griggs A."/>
            <person name="Gujja S."/>
            <person name="Hansen M."/>
            <person name="Howarth C."/>
            <person name="Imamovic A."/>
            <person name="Ireland A."/>
            <person name="Larimer J."/>
            <person name="McCowan C."/>
            <person name="Murphy C."/>
            <person name="Pearson M."/>
            <person name="Poon T.W."/>
            <person name="Priest M."/>
            <person name="Roberts A."/>
            <person name="Saif S."/>
            <person name="Shea T."/>
            <person name="Sisk P."/>
            <person name="Sykes S."/>
            <person name="Wortman J."/>
            <person name="Nusbaum C."/>
            <person name="Birren B."/>
        </authorList>
    </citation>
    <scope>NUCLEOTIDE SEQUENCE [LARGE SCALE GENOMIC DNA]</scope>
    <source>
        <strain evidence="10">MINIMUS1</strain>
    </source>
</reference>
<dbReference type="VEuPathDB" id="VectorBase:AMIN003357"/>
<evidence type="ECO:0000256" key="2">
    <source>
        <dbReference type="ARBA" id="ARBA00007091"/>
    </source>
</evidence>
<dbReference type="EnsemblMetazoa" id="AMIN003357-RA">
    <property type="protein sequence ID" value="AMIN003357-PA"/>
    <property type="gene ID" value="AMIN003357"/>
</dbReference>
<feature type="transmembrane region" description="Helical" evidence="7">
    <location>
        <begin position="926"/>
        <end position="947"/>
    </location>
</feature>
<evidence type="ECO:0000313" key="9">
    <source>
        <dbReference type="EnsemblMetazoa" id="AMIN003357-PA"/>
    </source>
</evidence>
<feature type="transmembrane region" description="Helical" evidence="7">
    <location>
        <begin position="868"/>
        <end position="889"/>
    </location>
</feature>
<dbReference type="InterPro" id="IPR003439">
    <property type="entry name" value="ABC_transporter-like_ATP-bd"/>
</dbReference>
<keyword evidence="4 7" id="KW-1133">Transmembrane helix</keyword>
<comment type="subcellular location">
    <subcellularLocation>
        <location evidence="1">Membrane</location>
        <topology evidence="1">Multi-pass membrane protein</topology>
    </subcellularLocation>
</comment>
<feature type="transmembrane region" description="Helical" evidence="7">
    <location>
        <begin position="756"/>
        <end position="780"/>
    </location>
</feature>
<feature type="transmembrane region" description="Helical" evidence="7">
    <location>
        <begin position="684"/>
        <end position="707"/>
    </location>
</feature>
<dbReference type="SUPFAM" id="SSF49777">
    <property type="entry name" value="PEBP-like"/>
    <property type="match status" value="4"/>
</dbReference>
<feature type="transmembrane region" description="Helical" evidence="7">
    <location>
        <begin position="607"/>
        <end position="632"/>
    </location>
</feature>
<dbReference type="Pfam" id="PF01161">
    <property type="entry name" value="PBP"/>
    <property type="match status" value="4"/>
</dbReference>
<evidence type="ECO:0000259" key="8">
    <source>
        <dbReference type="PROSITE" id="PS50893"/>
    </source>
</evidence>
<dbReference type="PROSITE" id="PS50893">
    <property type="entry name" value="ABC_TRANSPORTER_2"/>
    <property type="match status" value="1"/>
</dbReference>
<evidence type="ECO:0000256" key="3">
    <source>
        <dbReference type="ARBA" id="ARBA00022692"/>
    </source>
</evidence>
<dbReference type="InterPro" id="IPR035810">
    <property type="entry name" value="PEBP_euk"/>
</dbReference>
<reference evidence="9" key="2">
    <citation type="submission" date="2020-05" db="UniProtKB">
        <authorList>
            <consortium name="EnsemblMetazoa"/>
        </authorList>
    </citation>
    <scope>IDENTIFICATION</scope>
    <source>
        <strain evidence="9">MINIMUS1</strain>
    </source>
</reference>
<dbReference type="InterPro" id="IPR008914">
    <property type="entry name" value="PEBP"/>
</dbReference>
<proteinExistence type="inferred from homology"/>
<dbReference type="InterPro" id="IPR001858">
    <property type="entry name" value="Phosphatidylethanolamine-bd_CS"/>
</dbReference>
<dbReference type="InterPro" id="IPR027417">
    <property type="entry name" value="P-loop_NTPase"/>
</dbReference>
<evidence type="ECO:0000256" key="4">
    <source>
        <dbReference type="ARBA" id="ARBA00022989"/>
    </source>
</evidence>
<dbReference type="Gene3D" id="3.90.280.10">
    <property type="entry name" value="PEBP-like"/>
    <property type="match status" value="4"/>
</dbReference>
<feature type="region of interest" description="Disordered" evidence="6">
    <location>
        <begin position="133"/>
        <end position="215"/>
    </location>
</feature>
<feature type="domain" description="ABC transporter" evidence="8">
    <location>
        <begin position="293"/>
        <end position="526"/>
    </location>
</feature>
<feature type="compositionally biased region" description="Polar residues" evidence="6">
    <location>
        <begin position="204"/>
        <end position="214"/>
    </location>
</feature>
<dbReference type="CDD" id="cd00866">
    <property type="entry name" value="PEBP_euk"/>
    <property type="match status" value="4"/>
</dbReference>
<dbReference type="SUPFAM" id="SSF52540">
    <property type="entry name" value="P-loop containing nucleoside triphosphate hydrolases"/>
    <property type="match status" value="1"/>
</dbReference>
<evidence type="ECO:0000256" key="5">
    <source>
        <dbReference type="ARBA" id="ARBA00023136"/>
    </source>
</evidence>
<accession>A0A182VZ52</accession>
<dbReference type="GO" id="GO:0005524">
    <property type="term" value="F:ATP binding"/>
    <property type="evidence" value="ECO:0007669"/>
    <property type="project" value="InterPro"/>
</dbReference>
<dbReference type="PANTHER" id="PTHR11362">
    <property type="entry name" value="PHOSPHATIDYLETHANOLAMINE-BINDING PROTEIN"/>
    <property type="match status" value="1"/>
</dbReference>
<dbReference type="FunFam" id="3.40.50.300:FF:001695">
    <property type="entry name" value="ATP-binding cassette sub-family G member"/>
    <property type="match status" value="1"/>
</dbReference>
<dbReference type="Proteomes" id="UP000075920">
    <property type="component" value="Unassembled WGS sequence"/>
</dbReference>
<dbReference type="Pfam" id="PF00005">
    <property type="entry name" value="ABC_tran"/>
    <property type="match status" value="1"/>
</dbReference>
<dbReference type="Gene3D" id="3.40.50.300">
    <property type="entry name" value="P-loop containing nucleotide triphosphate hydrolases"/>
    <property type="match status" value="1"/>
</dbReference>
<dbReference type="InterPro" id="IPR013525">
    <property type="entry name" value="ABC2_TM"/>
</dbReference>
<evidence type="ECO:0000256" key="1">
    <source>
        <dbReference type="ARBA" id="ARBA00004141"/>
    </source>
</evidence>
<keyword evidence="5 7" id="KW-0472">Membrane</keyword>
<dbReference type="GO" id="GO:0016887">
    <property type="term" value="F:ATP hydrolysis activity"/>
    <property type="evidence" value="ECO:0007669"/>
    <property type="project" value="InterPro"/>
</dbReference>
<sequence length="1829" mass="204790">MSNNSSSVFQLFHLLESPVLHVMELRKMSTAKQQQLQQREDRRYSMPHGMHGTLPPGATDDLHAWSIYRQNLNSDFADSALGSSDKSPKPYNSQYHQRDTAILNHPRYGPKQNPINSNMYTYLKFGLPRVFPPNGGQPMANGRPGRASSKANGRGRVNRGYRDSTGPGPGSSGYDSSDNETNRGRVPANLRKYRSESDFRAIGATNTSRPSSRAQGIPLAALKQANSRASIAGTHVYNPYATNLRHHNLRSQSEADLLAEWDYDDSPTYGETRLYPEDALYATQSRRHSLAGLVYPNIQVHCLDVLPGLRGVSLQAKAGDLFAIMATAQREGTALVEALAGVRQRMGGEILVNGQQVNKRILRQLCGYVPALDAAPLDPRMSVQSTLSFAAALRGPYDRADLKERIDILVEDLGLTAVRSANVSRLTHSEKQRLNVACQLLTQASILLLDQTTINMDIFDTFFLVEYLRQWCSAGRIVIMTLQPPTFEILSMCSGVLLLSGGRTVYSGSRADLPRHMGQLGYPCPPFKNPADYYLDLVTLDDLSAAALLESSARIESLANSWDHVNAEPPLAAPVANLPEPTRSAGFFSQINALAKRYMTYKQPGSLLTWISRLILAAVLSLFIGCIFWDVPASDPQLNLNDRLGYHHCMMMVALWPLLLLQIRDVQEDRRHAEKDLKLGLYGRFLYIIIQSTLSVMPSLCIWLAYLLPAHSMAGLYSYTTNNDTGIYLYMGYMLLYLMAIQTIVLFIAHLVPCGITASIVTTLVLLLMAAVGGFAVHVANVPDYLQWMELVTPQKWLTPLLTENEYSAETLMSITSQQQCRNKQVQYTEIIVQQPCPPPNGTFVLADHQLLPRDHILDASDMYTSTVLGLLLTCIVFFALTMFVFLLNCQSLLRTKKKGRSGKHAILVLLTEKAQSKFCPWPFEMVLRVTVVCGVLALVMAIGQAANPTSDAFTRNEIVPDLIDIAPEQTIKITYPESEVEVSLGNQLTPTQVRSRPKLCWDVEPNALYTLLMADPDAPSRSNPEMRSWKHWVVGNIPGANVESGEILADYVGSGPPQGTGLHRYVFLVYQQQDRVTFNETVLSSRNPNRGKWNPAQFAKQYELGNPVAGNFYQAQYDDYVPELSLARALCFRSANVRVFRRPHPRYSYAVNVVRSTVLSYQSRFSRVPGMMSDFVRDMRNHKIVPDVVPVPPESLLHVVYPGGLRVNLGNVLTPTEVKHVPEVSWPEAEPDAYYTLIMTDPDAPSRTAPKFREWHHWLVVNIPGLDLTKGDTLSDYIGAAPPRKTGLHRYVFLLYRQNERIYYKESRLSNRSTQGRGKFSTHKFSEKYELGLPVAGNFFQAQFDDYVPKLDKKKVRTEGSAMPRTTGTLVSIGLCLLLDGIWSASGDVTSTAPTTTTSKMAEVQQVFEQHEVIPDVLDAAPKEFARISYPSGVTVEGGNELRPTQVKDQPRVEWTAKPDTYYTLFMVDPDAPNRKEPKFREIGHWLVGNIPGTKVEDGDHMYAFVGSGPPNGSGLHRYVFLVYEQPAGRIDFSQAPRVSNRSRNHRVNYKHREFVKQYGLGELVAGNFYQAQYDDYVPTLHAQLSSGTDVRQKMSSVRGFVLLVVCLLLLESRASDILNDAHVYRAFASYEVVPDVVDEAPDCWARASFKSGRQAEGGNRLTPTQIRNPPVVTWNSNERALYTMILSDPDVPSRDDPRYREFIHWAVGNIPGNDIDRGETLVEYLGAVTPRGTGLHRFVLLVFEHLQKLDFSGEPRITAQCGTVRRYFSTRNFTRKYDLTNLYAGNFFQTQYDDYVNTLQAQLRECESERSLNELNAARNATVFGGP</sequence>
<feature type="transmembrane region" description="Helical" evidence="7">
    <location>
        <begin position="644"/>
        <end position="663"/>
    </location>
</feature>
<keyword evidence="3 7" id="KW-0812">Transmembrane</keyword>
<dbReference type="GO" id="GO:0016020">
    <property type="term" value="C:membrane"/>
    <property type="evidence" value="ECO:0007669"/>
    <property type="project" value="UniProtKB-SubCell"/>
</dbReference>
<organism evidence="9 10">
    <name type="scientific">Anopheles minimus</name>
    <dbReference type="NCBI Taxonomy" id="112268"/>
    <lineage>
        <taxon>Eukaryota</taxon>
        <taxon>Metazoa</taxon>
        <taxon>Ecdysozoa</taxon>
        <taxon>Arthropoda</taxon>
        <taxon>Hexapoda</taxon>
        <taxon>Insecta</taxon>
        <taxon>Pterygota</taxon>
        <taxon>Neoptera</taxon>
        <taxon>Endopterygota</taxon>
        <taxon>Diptera</taxon>
        <taxon>Nematocera</taxon>
        <taxon>Culicoidea</taxon>
        <taxon>Culicidae</taxon>
        <taxon>Anophelinae</taxon>
        <taxon>Anopheles</taxon>
    </lineage>
</organism>
<dbReference type="InterPro" id="IPR036610">
    <property type="entry name" value="PEBP-like_sf"/>
</dbReference>
<protein>
    <recommendedName>
        <fullName evidence="8">ABC transporter domain-containing protein</fullName>
    </recommendedName>
</protein>
<feature type="transmembrane region" description="Helical" evidence="7">
    <location>
        <begin position="727"/>
        <end position="749"/>
    </location>
</feature>
<evidence type="ECO:0000256" key="7">
    <source>
        <dbReference type="SAM" id="Phobius"/>
    </source>
</evidence>
<dbReference type="GO" id="GO:0140359">
    <property type="term" value="F:ABC-type transporter activity"/>
    <property type="evidence" value="ECO:0007669"/>
    <property type="project" value="InterPro"/>
</dbReference>
<evidence type="ECO:0000313" key="10">
    <source>
        <dbReference type="Proteomes" id="UP000075920"/>
    </source>
</evidence>
<dbReference type="STRING" id="112268.A0A182VZ52"/>
<keyword evidence="10" id="KW-1185">Reference proteome</keyword>